<evidence type="ECO:0000259" key="13">
    <source>
        <dbReference type="Pfam" id="PF08263"/>
    </source>
</evidence>
<evidence type="ECO:0000256" key="5">
    <source>
        <dbReference type="ARBA" id="ARBA00022692"/>
    </source>
</evidence>
<evidence type="ECO:0000256" key="10">
    <source>
        <dbReference type="ARBA" id="ARBA00023170"/>
    </source>
</evidence>
<keyword evidence="8" id="KW-1133">Transmembrane helix</keyword>
<dbReference type="PANTHER" id="PTHR48063">
    <property type="entry name" value="LRR RECEPTOR-LIKE KINASE"/>
    <property type="match status" value="1"/>
</dbReference>
<evidence type="ECO:0000256" key="4">
    <source>
        <dbReference type="ARBA" id="ARBA00022614"/>
    </source>
</evidence>
<evidence type="ECO:0000256" key="1">
    <source>
        <dbReference type="ARBA" id="ARBA00004251"/>
    </source>
</evidence>
<keyword evidence="9" id="KW-0472">Membrane</keyword>
<keyword evidence="6 12" id="KW-0732">Signal</keyword>
<dbReference type="SUPFAM" id="SSF52047">
    <property type="entry name" value="RNI-like"/>
    <property type="match status" value="1"/>
</dbReference>
<feature type="chain" id="PRO_5015198636" description="Leucine-rich repeat-containing N-terminal plant-type domain-containing protein" evidence="12">
    <location>
        <begin position="33"/>
        <end position="671"/>
    </location>
</feature>
<dbReference type="InterPro" id="IPR001611">
    <property type="entry name" value="Leu-rich_rpt"/>
</dbReference>
<keyword evidence="7" id="KW-0677">Repeat</keyword>
<dbReference type="FunFam" id="3.80.10.10:FF:000041">
    <property type="entry name" value="LRR receptor-like serine/threonine-protein kinase ERECTA"/>
    <property type="match status" value="2"/>
</dbReference>
<dbReference type="GO" id="GO:0005886">
    <property type="term" value="C:plasma membrane"/>
    <property type="evidence" value="ECO:0007669"/>
    <property type="project" value="UniProtKB-SubCell"/>
</dbReference>
<dbReference type="SUPFAM" id="SSF52058">
    <property type="entry name" value="L domain-like"/>
    <property type="match status" value="1"/>
</dbReference>
<dbReference type="Pfam" id="PF08263">
    <property type="entry name" value="LRRNT_2"/>
    <property type="match status" value="1"/>
</dbReference>
<dbReference type="FunFam" id="3.80.10.10:FF:000095">
    <property type="entry name" value="LRR receptor-like serine/threonine-protein kinase GSO1"/>
    <property type="match status" value="1"/>
</dbReference>
<organism evidence="14 15">
    <name type="scientific">Gossypium barbadense</name>
    <name type="common">Sea Island cotton</name>
    <name type="synonym">Hibiscus barbadensis</name>
    <dbReference type="NCBI Taxonomy" id="3634"/>
    <lineage>
        <taxon>Eukaryota</taxon>
        <taxon>Viridiplantae</taxon>
        <taxon>Streptophyta</taxon>
        <taxon>Embryophyta</taxon>
        <taxon>Tracheophyta</taxon>
        <taxon>Spermatophyta</taxon>
        <taxon>Magnoliopsida</taxon>
        <taxon>eudicotyledons</taxon>
        <taxon>Gunneridae</taxon>
        <taxon>Pentapetalae</taxon>
        <taxon>rosids</taxon>
        <taxon>malvids</taxon>
        <taxon>Malvales</taxon>
        <taxon>Malvaceae</taxon>
        <taxon>Malvoideae</taxon>
        <taxon>Gossypium</taxon>
    </lineage>
</organism>
<comment type="subcellular location">
    <subcellularLocation>
        <location evidence="1">Cell membrane</location>
        <topology evidence="1">Single-pass type I membrane protein</topology>
    </subcellularLocation>
</comment>
<evidence type="ECO:0000256" key="11">
    <source>
        <dbReference type="ARBA" id="ARBA00023180"/>
    </source>
</evidence>
<keyword evidence="4" id="KW-0433">Leucine-rich repeat</keyword>
<dbReference type="AlphaFoldDB" id="A0A2P5VW07"/>
<dbReference type="InterPro" id="IPR003591">
    <property type="entry name" value="Leu-rich_rpt_typical-subtyp"/>
</dbReference>
<sequence length="671" mass="73895">MVSTIATMKSVTITLFPFLLVIVAICFSFCDATSDVLCIESERKALLKFKNDLVDPSNRLSSWVEGGDCCKWLGVVCHNTTGHINQLHLAAPLSVPQFDAPVAEWETYHPSKNNSTLRGKINSSLLELKHLSSLDLSNNNFRGNIPKFLGMLGSLTYLNLSHAQFQGGIPHNLGNLSKLQYLDLGGNDLKPKSLQWVSGLSSLQYLDLSDADLRKATDWLKVTFEHPSLLELHLSACSLKDDPSPISVNSTKSLVVLNLSENNFSSVPMSIFGLHGLVSIDLSGNSLEGPIPDYFRNISFLEVLDLSRNSLNSSTPNSLFSLNHLQFLNLSSNEIDQNISEILLSLSRCCLDCLESLDMAHNDLFGHLVDQLGHFKNLAHLSLTGNNISGHIPLSIGELSSLKFFDVSENQLNGPLFELVCNSLRGGPMECLAIERNFLSGEIPDCWNHWRGLGYLNLENNNLTGKIPPSLGHLNLLVLNLRNNGMFGELPSTLQLSTSLIMLDLSDNHFSGSVPAWIGDKLSKLEILSLRSNNFDGHIPQKICQLQSLRILDLGHNNISGAIPKCFSNLSAMANKGNQNTYMFQWSSISTNNFFYLRALLVLKGRQDVYSTILGLVTSICLSTNRLIGEIPKELGSLVELRSLNVSRNLLIGNIADEIGNMKQHEADGIS</sequence>
<comment type="similarity">
    <text evidence="2">Belongs to the RLP family.</text>
</comment>
<feature type="signal peptide" evidence="12">
    <location>
        <begin position="1"/>
        <end position="32"/>
    </location>
</feature>
<evidence type="ECO:0000256" key="3">
    <source>
        <dbReference type="ARBA" id="ARBA00022475"/>
    </source>
</evidence>
<dbReference type="Pfam" id="PF13855">
    <property type="entry name" value="LRR_8"/>
    <property type="match status" value="4"/>
</dbReference>
<evidence type="ECO:0000256" key="8">
    <source>
        <dbReference type="ARBA" id="ARBA00022989"/>
    </source>
</evidence>
<reference evidence="14 15" key="1">
    <citation type="submission" date="2015-01" db="EMBL/GenBank/DDBJ databases">
        <title>Genome of allotetraploid Gossypium barbadense reveals genomic plasticity and fiber elongation in cotton evolution.</title>
        <authorList>
            <person name="Chen X."/>
            <person name="Liu X."/>
            <person name="Zhao B."/>
            <person name="Zheng H."/>
            <person name="Hu Y."/>
            <person name="Lu G."/>
            <person name="Yang C."/>
            <person name="Chen J."/>
            <person name="Shan C."/>
            <person name="Zhang L."/>
            <person name="Zhou Y."/>
            <person name="Wang L."/>
            <person name="Guo W."/>
            <person name="Bai Y."/>
            <person name="Ruan J."/>
            <person name="Shangguan X."/>
            <person name="Mao Y."/>
            <person name="Jiang J."/>
            <person name="Zhu Y."/>
            <person name="Lei J."/>
            <person name="Kang H."/>
            <person name="Chen S."/>
            <person name="He X."/>
            <person name="Wang R."/>
            <person name="Wang Y."/>
            <person name="Chen J."/>
            <person name="Wang L."/>
            <person name="Yu S."/>
            <person name="Wang B."/>
            <person name="Wei J."/>
            <person name="Song S."/>
            <person name="Lu X."/>
            <person name="Gao Z."/>
            <person name="Gu W."/>
            <person name="Deng X."/>
            <person name="Ma D."/>
            <person name="Wang S."/>
            <person name="Liang W."/>
            <person name="Fang L."/>
            <person name="Cai C."/>
            <person name="Zhu X."/>
            <person name="Zhou B."/>
            <person name="Zhang Y."/>
            <person name="Chen Z."/>
            <person name="Xu S."/>
            <person name="Zhu R."/>
            <person name="Wang S."/>
            <person name="Zhang T."/>
            <person name="Zhao G."/>
        </authorList>
    </citation>
    <scope>NUCLEOTIDE SEQUENCE [LARGE SCALE GENOMIC DNA]</scope>
    <source>
        <strain evidence="15">cv. Xinhai21</strain>
        <tissue evidence="14">Leaf</tissue>
    </source>
</reference>
<keyword evidence="5" id="KW-0812">Transmembrane</keyword>
<proteinExistence type="inferred from homology"/>
<dbReference type="Pfam" id="PF00560">
    <property type="entry name" value="LRR_1"/>
    <property type="match status" value="4"/>
</dbReference>
<name>A0A2P5VW07_GOSBA</name>
<keyword evidence="3" id="KW-1003">Cell membrane</keyword>
<keyword evidence="11" id="KW-0325">Glycoprotein</keyword>
<accession>A0A2P5VW07</accession>
<protein>
    <recommendedName>
        <fullName evidence="13">Leucine-rich repeat-containing N-terminal plant-type domain-containing protein</fullName>
    </recommendedName>
</protein>
<evidence type="ECO:0000256" key="7">
    <source>
        <dbReference type="ARBA" id="ARBA00022737"/>
    </source>
</evidence>
<evidence type="ECO:0000256" key="9">
    <source>
        <dbReference type="ARBA" id="ARBA00023136"/>
    </source>
</evidence>
<dbReference type="OrthoDB" id="980126at2759"/>
<evidence type="ECO:0000313" key="15">
    <source>
        <dbReference type="Proteomes" id="UP000239757"/>
    </source>
</evidence>
<dbReference type="Gene3D" id="3.80.10.10">
    <property type="entry name" value="Ribonuclease Inhibitor"/>
    <property type="match status" value="4"/>
</dbReference>
<dbReference type="SMART" id="SM00369">
    <property type="entry name" value="LRR_TYP"/>
    <property type="match status" value="9"/>
</dbReference>
<dbReference type="PANTHER" id="PTHR48063:SF48">
    <property type="entry name" value="LRR RECEPTOR-LIKE SERINE_THREONINE-PROTEIN KINASE FLS2"/>
    <property type="match status" value="1"/>
</dbReference>
<dbReference type="InterPro" id="IPR032675">
    <property type="entry name" value="LRR_dom_sf"/>
</dbReference>
<evidence type="ECO:0000256" key="6">
    <source>
        <dbReference type="ARBA" id="ARBA00022729"/>
    </source>
</evidence>
<evidence type="ECO:0000313" key="14">
    <source>
        <dbReference type="EMBL" id="PPR83028.1"/>
    </source>
</evidence>
<dbReference type="InterPro" id="IPR046956">
    <property type="entry name" value="RLP23-like"/>
</dbReference>
<dbReference type="InterPro" id="IPR013210">
    <property type="entry name" value="LRR_N_plant-typ"/>
</dbReference>
<evidence type="ECO:0000256" key="12">
    <source>
        <dbReference type="SAM" id="SignalP"/>
    </source>
</evidence>
<dbReference type="EMBL" id="KZ670558">
    <property type="protein sequence ID" value="PPR83028.1"/>
    <property type="molecule type" value="Genomic_DNA"/>
</dbReference>
<gene>
    <name evidence="14" type="ORF">GOBAR_AA37683</name>
</gene>
<feature type="domain" description="Leucine-rich repeat-containing N-terminal plant-type" evidence="13">
    <location>
        <begin position="40"/>
        <end position="77"/>
    </location>
</feature>
<evidence type="ECO:0000256" key="2">
    <source>
        <dbReference type="ARBA" id="ARBA00009592"/>
    </source>
</evidence>
<dbReference type="SMART" id="SM00365">
    <property type="entry name" value="LRR_SD22"/>
    <property type="match status" value="4"/>
</dbReference>
<dbReference type="Proteomes" id="UP000239757">
    <property type="component" value="Unassembled WGS sequence"/>
</dbReference>
<keyword evidence="10" id="KW-0675">Receptor</keyword>